<sequence length="447" mass="48604">MSNETQKADQITYRFYTKLSLVVHHARATLEAPAEAKVDKWFNLETPDPEIFREQTRPYRSISTLEPVPAFQLQVLLCIPDLASNQVLVYNAPNSSRFRIDPTPTHVLLESWDLSFRPEPYRNDDRSEITPPTIYKHGISLFRSIFTLLRILPAWKLARRRRTGGNRNGNLTVELRLAGHGQSGGNVLGFDAPPARGASPLAKETHTFASITHPTGSLSLSVTYLTAPRFEIDALESLLSSRLLSDEGPDFTPTLIKNQQRDSLSTSPGSLPMRTSLPRSPPSASLAERFVVAPPVSARTTSFPTVGSSGSPRMQNVALPSVRRLSNAGMGAAGSTSGLSDESSSRHGAGSIGSRDEGAGASVSGARFRKESLRGVHVGSGAGDNTTTSQPYQCLQVVYVVFRLTVDAFPFTIAKAELTTVWRTVTPITSSIYIADFFTGKCCPVDI</sequence>
<accession>S8DR05</accession>
<dbReference type="Pfam" id="PF10033">
    <property type="entry name" value="ATG13"/>
    <property type="match status" value="1"/>
</dbReference>
<dbReference type="PANTHER" id="PTHR13430:SF4">
    <property type="entry name" value="AUTOPHAGY-RELATED PROTEIN 13"/>
    <property type="match status" value="1"/>
</dbReference>
<dbReference type="GO" id="GO:0034727">
    <property type="term" value="P:piecemeal microautophagy of the nucleus"/>
    <property type="evidence" value="ECO:0007669"/>
    <property type="project" value="TreeGrafter"/>
</dbReference>
<organism evidence="6 7">
    <name type="scientific">Fomitopsis schrenkii</name>
    <name type="common">Brown rot fungus</name>
    <dbReference type="NCBI Taxonomy" id="2126942"/>
    <lineage>
        <taxon>Eukaryota</taxon>
        <taxon>Fungi</taxon>
        <taxon>Dikarya</taxon>
        <taxon>Basidiomycota</taxon>
        <taxon>Agaricomycotina</taxon>
        <taxon>Agaricomycetes</taxon>
        <taxon>Polyporales</taxon>
        <taxon>Fomitopsis</taxon>
    </lineage>
</organism>
<feature type="region of interest" description="Disordered" evidence="4">
    <location>
        <begin position="250"/>
        <end position="284"/>
    </location>
</feature>
<dbReference type="GO" id="GO:0005829">
    <property type="term" value="C:cytosol"/>
    <property type="evidence" value="ECO:0007669"/>
    <property type="project" value="TreeGrafter"/>
</dbReference>
<dbReference type="STRING" id="743788.S8DR05"/>
<dbReference type="HOGENOM" id="CLU_612551_0_0_1"/>
<dbReference type="GO" id="GO:0034497">
    <property type="term" value="P:protein localization to phagophore assembly site"/>
    <property type="evidence" value="ECO:0007669"/>
    <property type="project" value="TreeGrafter"/>
</dbReference>
<dbReference type="GO" id="GO:0000423">
    <property type="term" value="P:mitophagy"/>
    <property type="evidence" value="ECO:0007669"/>
    <property type="project" value="TreeGrafter"/>
</dbReference>
<dbReference type="GO" id="GO:1990316">
    <property type="term" value="C:Atg1/ULK1 kinase complex"/>
    <property type="evidence" value="ECO:0007669"/>
    <property type="project" value="InterPro"/>
</dbReference>
<dbReference type="AlphaFoldDB" id="S8DR05"/>
<evidence type="ECO:0000256" key="4">
    <source>
        <dbReference type="SAM" id="MobiDB-lite"/>
    </source>
</evidence>
<dbReference type="InterPro" id="IPR018731">
    <property type="entry name" value="Atg13_N"/>
</dbReference>
<comment type="similarity">
    <text evidence="1 3">Belongs to the ATG13 family. Fungi subfamily.</text>
</comment>
<proteinExistence type="inferred from homology"/>
<evidence type="ECO:0000313" key="7">
    <source>
        <dbReference type="Proteomes" id="UP000015241"/>
    </source>
</evidence>
<evidence type="ECO:0000256" key="1">
    <source>
        <dbReference type="ARBA" id="ARBA00005246"/>
    </source>
</evidence>
<evidence type="ECO:0000259" key="5">
    <source>
        <dbReference type="Pfam" id="PF10033"/>
    </source>
</evidence>
<feature type="domain" description="Autophagy-related protein 13 N-terminal" evidence="5">
    <location>
        <begin position="14"/>
        <end position="230"/>
    </location>
</feature>
<evidence type="ECO:0000313" key="6">
    <source>
        <dbReference type="EMBL" id="EPS95097.1"/>
    </source>
</evidence>
<keyword evidence="7" id="KW-1185">Reference proteome</keyword>
<keyword evidence="2 3" id="KW-0072">Autophagy</keyword>
<dbReference type="InterPro" id="IPR036570">
    <property type="entry name" value="HORMA_dom_sf"/>
</dbReference>
<reference evidence="6 7" key="1">
    <citation type="journal article" date="2012" name="Science">
        <title>The Paleozoic origin of enzymatic lignin decomposition reconstructed from 31 fungal genomes.</title>
        <authorList>
            <person name="Floudas D."/>
            <person name="Binder M."/>
            <person name="Riley R."/>
            <person name="Barry K."/>
            <person name="Blanchette R.A."/>
            <person name="Henrissat B."/>
            <person name="Martinez A.T."/>
            <person name="Otillar R."/>
            <person name="Spatafora J.W."/>
            <person name="Yadav J.S."/>
            <person name="Aerts A."/>
            <person name="Benoit I."/>
            <person name="Boyd A."/>
            <person name="Carlson A."/>
            <person name="Copeland A."/>
            <person name="Coutinho P.M."/>
            <person name="de Vries R.P."/>
            <person name="Ferreira P."/>
            <person name="Findley K."/>
            <person name="Foster B."/>
            <person name="Gaskell J."/>
            <person name="Glotzer D."/>
            <person name="Gorecki P."/>
            <person name="Heitman J."/>
            <person name="Hesse C."/>
            <person name="Hori C."/>
            <person name="Igarashi K."/>
            <person name="Jurgens J.A."/>
            <person name="Kallen N."/>
            <person name="Kersten P."/>
            <person name="Kohler A."/>
            <person name="Kuees U."/>
            <person name="Kumar T.K.A."/>
            <person name="Kuo A."/>
            <person name="LaButti K."/>
            <person name="Larrondo L.F."/>
            <person name="Lindquist E."/>
            <person name="Ling A."/>
            <person name="Lombard V."/>
            <person name="Lucas S."/>
            <person name="Lundell T."/>
            <person name="Martin R."/>
            <person name="McLaughlin D.J."/>
            <person name="Morgenstern I."/>
            <person name="Morin E."/>
            <person name="Murat C."/>
            <person name="Nagy L.G."/>
            <person name="Nolan M."/>
            <person name="Ohm R.A."/>
            <person name="Patyshakuliyeva A."/>
            <person name="Rokas A."/>
            <person name="Ruiz-Duenas F.J."/>
            <person name="Sabat G."/>
            <person name="Salamov A."/>
            <person name="Samejima M."/>
            <person name="Schmutz J."/>
            <person name="Slot J.C."/>
            <person name="St John F."/>
            <person name="Stenlid J."/>
            <person name="Sun H."/>
            <person name="Sun S."/>
            <person name="Syed K."/>
            <person name="Tsang A."/>
            <person name="Wiebenga A."/>
            <person name="Young D."/>
            <person name="Pisabarro A."/>
            <person name="Eastwood D.C."/>
            <person name="Martin F."/>
            <person name="Cullen D."/>
            <person name="Grigoriev I.V."/>
            <person name="Hibbett D.S."/>
        </authorList>
    </citation>
    <scope>NUCLEOTIDE SEQUENCE</scope>
    <source>
        <strain evidence="7">FP-58527</strain>
    </source>
</reference>
<evidence type="ECO:0000256" key="2">
    <source>
        <dbReference type="ARBA" id="ARBA00023006"/>
    </source>
</evidence>
<gene>
    <name evidence="6" type="ORF">FOMPIDRAFT_1054486</name>
</gene>
<dbReference type="InterPro" id="IPR040182">
    <property type="entry name" value="ATG13"/>
</dbReference>
<dbReference type="Proteomes" id="UP000015241">
    <property type="component" value="Unassembled WGS sequence"/>
</dbReference>
<dbReference type="EMBL" id="KE504215">
    <property type="protein sequence ID" value="EPS95097.1"/>
    <property type="molecule type" value="Genomic_DNA"/>
</dbReference>
<dbReference type="OrthoDB" id="70161at2759"/>
<dbReference type="eggNOG" id="KOG4573">
    <property type="taxonomic scope" value="Eukaryota"/>
</dbReference>
<feature type="compositionally biased region" description="Polar residues" evidence="4">
    <location>
        <begin position="255"/>
        <end position="269"/>
    </location>
</feature>
<evidence type="ECO:0000256" key="3">
    <source>
        <dbReference type="RuleBase" id="RU361214"/>
    </source>
</evidence>
<protein>
    <recommendedName>
        <fullName evidence="3">Autophagy-related protein 13</fullName>
    </recommendedName>
</protein>
<dbReference type="PANTHER" id="PTHR13430">
    <property type="match status" value="1"/>
</dbReference>
<dbReference type="Gene3D" id="3.30.900.10">
    <property type="entry name" value="HORMA domain"/>
    <property type="match status" value="1"/>
</dbReference>
<dbReference type="InParanoid" id="S8DR05"/>
<name>S8DR05_FOMSC</name>
<feature type="region of interest" description="Disordered" evidence="4">
    <location>
        <begin position="329"/>
        <end position="364"/>
    </location>
</feature>
<dbReference type="GO" id="GO:0000407">
    <property type="term" value="C:phagophore assembly site"/>
    <property type="evidence" value="ECO:0007669"/>
    <property type="project" value="TreeGrafter"/>
</dbReference>